<comment type="similarity">
    <text evidence="2">Belongs to the class-V pyridoxal-phosphate-dependent aminotransferase family. Csd subfamily.</text>
</comment>
<dbReference type="InterPro" id="IPR015421">
    <property type="entry name" value="PyrdxlP-dep_Trfase_major"/>
</dbReference>
<dbReference type="Proteomes" id="UP000515860">
    <property type="component" value="Chromosome"/>
</dbReference>
<comment type="catalytic activity">
    <reaction evidence="5">
        <text>(sulfur carrier)-H + L-cysteine = (sulfur carrier)-SH + L-alanine</text>
        <dbReference type="Rhea" id="RHEA:43892"/>
        <dbReference type="Rhea" id="RHEA-COMP:14737"/>
        <dbReference type="Rhea" id="RHEA-COMP:14739"/>
        <dbReference type="ChEBI" id="CHEBI:29917"/>
        <dbReference type="ChEBI" id="CHEBI:35235"/>
        <dbReference type="ChEBI" id="CHEBI:57972"/>
        <dbReference type="ChEBI" id="CHEBI:64428"/>
        <dbReference type="EC" id="2.8.1.7"/>
    </reaction>
</comment>
<dbReference type="EMBL" id="CP060635">
    <property type="protein sequence ID" value="QNM08630.1"/>
    <property type="molecule type" value="Genomic_DNA"/>
</dbReference>
<evidence type="ECO:0000313" key="8">
    <source>
        <dbReference type="EMBL" id="QNM08630.1"/>
    </source>
</evidence>
<evidence type="ECO:0000256" key="5">
    <source>
        <dbReference type="ARBA" id="ARBA00050776"/>
    </source>
</evidence>
<evidence type="ECO:0000256" key="1">
    <source>
        <dbReference type="ARBA" id="ARBA00001933"/>
    </source>
</evidence>
<protein>
    <recommendedName>
        <fullName evidence="3">cysteine desulfurase</fullName>
        <ecNumber evidence="3">2.8.1.7</ecNumber>
    </recommendedName>
</protein>
<evidence type="ECO:0000256" key="6">
    <source>
        <dbReference type="RuleBase" id="RU004504"/>
    </source>
</evidence>
<accession>A0A7G9GCU8</accession>
<dbReference type="RefSeq" id="WP_249328846.1">
    <property type="nucleotide sequence ID" value="NZ_CP060635.1"/>
</dbReference>
<keyword evidence="9" id="KW-1185">Reference proteome</keyword>
<name>A0A7G9GCU8_9FIRM</name>
<comment type="cofactor">
    <cofactor evidence="1 6">
        <name>pyridoxal 5'-phosphate</name>
        <dbReference type="ChEBI" id="CHEBI:597326"/>
    </cofactor>
</comment>
<dbReference type="Gene3D" id="3.90.1150.10">
    <property type="entry name" value="Aspartate Aminotransferase, domain 1"/>
    <property type="match status" value="1"/>
</dbReference>
<dbReference type="InterPro" id="IPR020578">
    <property type="entry name" value="Aminotrans_V_PyrdxlP_BS"/>
</dbReference>
<dbReference type="InterPro" id="IPR000192">
    <property type="entry name" value="Aminotrans_V_dom"/>
</dbReference>
<dbReference type="InterPro" id="IPR016454">
    <property type="entry name" value="Cysteine_dSase"/>
</dbReference>
<keyword evidence="8" id="KW-0808">Transferase</keyword>
<sequence length="380" mass="41175">MIYLDNAATSYYRPPQVAQAVAEAMESMGNSARGSCEPSMRAARMIFRVRSMVNRLFHGSGPEQTVFTGNVTESLNVAIKGLLKPGDLAVTTVLDHNSVLRPLYEMERLGVRLRIAGCDSRGTVDYEGIEKGIRAGARAVVCTHASNLTGNVVDIRRIGKLCREQGTLFVVDAAQTAGEFPIDMEKDCIDVLCFTGHKSLMGPQGTGGLCVRRGVEIRPLISGGSGIRTFDRGQPPDMPESLEAGTLNGHGLAGLKAALEYLEDQGIEKLTKRKQELAWEFYRGAVQLPGIRVYGDFTGPDRAPVVALNVAEEDSGKVSGYLAERFGICTRSGGHCAPLMHRALGTEIQGAVRFSFSHFNTEEDVQEALAALGKYEEEMM</sequence>
<dbReference type="Pfam" id="PF00266">
    <property type="entry name" value="Aminotran_5"/>
    <property type="match status" value="1"/>
</dbReference>
<reference evidence="8 9" key="1">
    <citation type="submission" date="2020-08" db="EMBL/GenBank/DDBJ databases">
        <authorList>
            <person name="Liu C."/>
            <person name="Sun Q."/>
        </authorList>
    </citation>
    <scope>NUCLEOTIDE SEQUENCE [LARGE SCALE GENOMIC DNA]</scope>
    <source>
        <strain evidence="8 9">NSJ-29</strain>
    </source>
</reference>
<dbReference type="InterPro" id="IPR015422">
    <property type="entry name" value="PyrdxlP-dep_Trfase_small"/>
</dbReference>
<dbReference type="KEGG" id="whj:H9Q79_17560"/>
<dbReference type="SUPFAM" id="SSF53383">
    <property type="entry name" value="PLP-dependent transferases"/>
    <property type="match status" value="1"/>
</dbReference>
<keyword evidence="4" id="KW-0663">Pyridoxal phosphate</keyword>
<organism evidence="8 9">
    <name type="scientific">Wansuia hejianensis</name>
    <dbReference type="NCBI Taxonomy" id="2763667"/>
    <lineage>
        <taxon>Bacteria</taxon>
        <taxon>Bacillati</taxon>
        <taxon>Bacillota</taxon>
        <taxon>Clostridia</taxon>
        <taxon>Lachnospirales</taxon>
        <taxon>Lachnospiraceae</taxon>
        <taxon>Wansuia</taxon>
    </lineage>
</organism>
<dbReference type="AlphaFoldDB" id="A0A7G9GCU8"/>
<dbReference type="PANTHER" id="PTHR43586">
    <property type="entry name" value="CYSTEINE DESULFURASE"/>
    <property type="match status" value="1"/>
</dbReference>
<feature type="domain" description="Aminotransferase class V" evidence="7">
    <location>
        <begin position="2"/>
        <end position="366"/>
    </location>
</feature>
<dbReference type="EC" id="2.8.1.7" evidence="3"/>
<evidence type="ECO:0000256" key="3">
    <source>
        <dbReference type="ARBA" id="ARBA00012239"/>
    </source>
</evidence>
<dbReference type="GO" id="GO:0031071">
    <property type="term" value="F:cysteine desulfurase activity"/>
    <property type="evidence" value="ECO:0007669"/>
    <property type="project" value="UniProtKB-EC"/>
</dbReference>
<dbReference type="PROSITE" id="PS00595">
    <property type="entry name" value="AA_TRANSFER_CLASS_5"/>
    <property type="match status" value="1"/>
</dbReference>
<dbReference type="InterPro" id="IPR015424">
    <property type="entry name" value="PyrdxlP-dep_Trfase"/>
</dbReference>
<dbReference type="PANTHER" id="PTHR43586:SF4">
    <property type="entry name" value="ISOPENICILLIN N EPIMERASE"/>
    <property type="match status" value="1"/>
</dbReference>
<evidence type="ECO:0000259" key="7">
    <source>
        <dbReference type="Pfam" id="PF00266"/>
    </source>
</evidence>
<dbReference type="PIRSF" id="PIRSF005572">
    <property type="entry name" value="NifS"/>
    <property type="match status" value="1"/>
</dbReference>
<evidence type="ECO:0000256" key="4">
    <source>
        <dbReference type="ARBA" id="ARBA00022898"/>
    </source>
</evidence>
<evidence type="ECO:0000313" key="9">
    <source>
        <dbReference type="Proteomes" id="UP000515860"/>
    </source>
</evidence>
<gene>
    <name evidence="8" type="ORF">H9Q79_17560</name>
</gene>
<dbReference type="Gene3D" id="3.40.640.10">
    <property type="entry name" value="Type I PLP-dependent aspartate aminotransferase-like (Major domain)"/>
    <property type="match status" value="1"/>
</dbReference>
<proteinExistence type="inferred from homology"/>
<dbReference type="GO" id="GO:0008483">
    <property type="term" value="F:transaminase activity"/>
    <property type="evidence" value="ECO:0007669"/>
    <property type="project" value="UniProtKB-KW"/>
</dbReference>
<dbReference type="InterPro" id="IPR010969">
    <property type="entry name" value="Cys_dSase-rel_unknwn_funct"/>
</dbReference>
<evidence type="ECO:0000256" key="2">
    <source>
        <dbReference type="ARBA" id="ARBA00010447"/>
    </source>
</evidence>
<dbReference type="NCBIfam" id="TIGR01977">
    <property type="entry name" value="am_tr_V_EF2568"/>
    <property type="match status" value="1"/>
</dbReference>
<keyword evidence="8" id="KW-0032">Aminotransferase</keyword>